<dbReference type="SUPFAM" id="SSF53474">
    <property type="entry name" value="alpha/beta-Hydrolases"/>
    <property type="match status" value="1"/>
</dbReference>
<dbReference type="InterPro" id="IPR040911">
    <property type="entry name" value="Exostosin_GT47"/>
</dbReference>
<evidence type="ECO:0000313" key="4">
    <source>
        <dbReference type="Proteomes" id="UP000825729"/>
    </source>
</evidence>
<evidence type="ECO:0000256" key="1">
    <source>
        <dbReference type="SAM" id="Phobius"/>
    </source>
</evidence>
<dbReference type="Gene3D" id="3.40.50.1820">
    <property type="entry name" value="alpha/beta hydrolase"/>
    <property type="match status" value="1"/>
</dbReference>
<feature type="transmembrane region" description="Helical" evidence="1">
    <location>
        <begin position="6"/>
        <end position="27"/>
    </location>
</feature>
<keyword evidence="1" id="KW-0472">Membrane</keyword>
<dbReference type="Pfam" id="PF03016">
    <property type="entry name" value="Exostosin_GT47"/>
    <property type="match status" value="1"/>
</dbReference>
<name>A0AAV7EJZ4_ARIFI</name>
<dbReference type="AlphaFoldDB" id="A0AAV7EJZ4"/>
<keyword evidence="4" id="KW-1185">Reference proteome</keyword>
<reference evidence="3 4" key="1">
    <citation type="submission" date="2021-07" db="EMBL/GenBank/DDBJ databases">
        <title>The Aristolochia fimbriata genome: insights into angiosperm evolution, floral development and chemical biosynthesis.</title>
        <authorList>
            <person name="Jiao Y."/>
        </authorList>
    </citation>
    <scope>NUCLEOTIDE SEQUENCE [LARGE SCALE GENOMIC DNA]</scope>
    <source>
        <strain evidence="3">IBCAS-2021</strain>
        <tissue evidence="3">Leaf</tissue>
    </source>
</reference>
<accession>A0AAV7EJZ4</accession>
<sequence length="1241" mass="140232">MYFGNLLSNCFRFLMGVLTSWSMVLSLGMEHGVLRQKLCQVEARRSVVIIVILAGIILLIQSFFFPYRSDLVPFMPTDNVSAVVQIGFESGDSSLSKDHPLLNNSVIVMSALGFSLKNKTEIANTDEKSRKHRETQQSGRGIQIERGRDVDGDLEVHKDKDLIQNSSLGADFAGQILLPDVGRQVNLTVTISNTNDSMFTSKRTEGRDNVVVIAPPGQVSSSIFTNNHSIFGKEDAGSVDHSVGSKASSATELPPKGTHLEFLKNLSTPLSDNSSLVGIPVLKKKKGGLPPVSISQMSHILLQQYASSHLMKLQRPSARERELLSAKAQIEHASVIKDDRNLYSPVFRNVSKFKRSYELMERMLKVYVYKDGEKPIFHQPLLRGIYASEGWFMKLMERNKHFTVKDPRKAHLFYLPFSTRMLQLTLYVPHNRNRKYLADYLKNYVDMIAAKYPFWNRTNGADHFLAACHDWASYETRHQLESTIRALCNADLSGGFKLGKDVSLPETYVRAAGNPLNGLGGYPADQRPTLAFYAGGVHGYLRQALLLCWENKDPDLKIFGPKFFGIETKKVYIEQMKSSKYCICPRGYEVNSPRVVEAIFYECVPVIISDNFVPPFFEVLDWESFAVFVAEKDIPKLKDILLSITEERYRTMQMRVKKVQKHFLWHPNPVKSCLFRVYKLWWFAPSVDCILTVTRLIALSTAIFLCVYSSVFSTISNALISTVDGSNLMYTACVMGLILFHWNWKLRCVSQISHKLVHFLEELVYRDTDIFSQAFEVSFRGKCADSFVFQHGECAVSSQHPGSSTSCLADCIGDTCIKDVFSVKSTTEPKAKKITSSYGYPRFEEFLHLLSGIRFVGSFVSYCIRHLFIQLRSTKIWIRSVLYRLRRTLYGSSEDIGWLQRKQGMPPVEDGTPRFFELLTNIRNGEHTLPNSFVYLLIPGLFSNHSPLYFVSTKKFFSKMGLTCHIAKIHSEASVAHNAGELKHYIEELYWGSGKRVMLLGHSKGGVDAAAALSMYWCDLQNKVAGLALVQSPYGGTPVASDILRDDQIADKETRRIFELVICKVFKGDMRALEDLTYEKRKEFIMNHKLPEDVPVVSFHTEASIAPGVIATLSLIAHAELPWFPFFNLSLEEAESAFARQRVPVFIPVAAAMAVSALHLRLRYGEQSDGLVTRRDAEVPGSVVVRPDRKLDHAWMVHSTWKQDPVEPDASEMCEALLALLVEIRKMKKKKPQHASSGLVW</sequence>
<feature type="transmembrane region" description="Helical" evidence="1">
    <location>
        <begin position="47"/>
        <end position="67"/>
    </location>
</feature>
<protein>
    <recommendedName>
        <fullName evidence="2">Exostosin GT47 domain-containing protein</fullName>
    </recommendedName>
</protein>
<dbReference type="EMBL" id="JAINDJ010000004">
    <property type="protein sequence ID" value="KAG9449175.1"/>
    <property type="molecule type" value="Genomic_DNA"/>
</dbReference>
<comment type="caution">
    <text evidence="3">The sequence shown here is derived from an EMBL/GenBank/DDBJ whole genome shotgun (WGS) entry which is preliminary data.</text>
</comment>
<keyword evidence="1" id="KW-1133">Transmembrane helix</keyword>
<dbReference type="PANTHER" id="PTHR31934:SF5">
    <property type="entry name" value="OS05G0557900 PROTEIN"/>
    <property type="match status" value="1"/>
</dbReference>
<evidence type="ECO:0000259" key="2">
    <source>
        <dbReference type="Pfam" id="PF03016"/>
    </source>
</evidence>
<dbReference type="InterPro" id="IPR029058">
    <property type="entry name" value="AB_hydrolase_fold"/>
</dbReference>
<organism evidence="3 4">
    <name type="scientific">Aristolochia fimbriata</name>
    <name type="common">White veined hardy Dutchman's pipe vine</name>
    <dbReference type="NCBI Taxonomy" id="158543"/>
    <lineage>
        <taxon>Eukaryota</taxon>
        <taxon>Viridiplantae</taxon>
        <taxon>Streptophyta</taxon>
        <taxon>Embryophyta</taxon>
        <taxon>Tracheophyta</taxon>
        <taxon>Spermatophyta</taxon>
        <taxon>Magnoliopsida</taxon>
        <taxon>Magnoliidae</taxon>
        <taxon>Piperales</taxon>
        <taxon>Aristolochiaceae</taxon>
        <taxon>Aristolochia</taxon>
    </lineage>
</organism>
<feature type="domain" description="Exostosin GT47" evidence="2">
    <location>
        <begin position="361"/>
        <end position="642"/>
    </location>
</feature>
<dbReference type="PANTHER" id="PTHR31934">
    <property type="entry name" value="ALPHA/BETA-HYDROLASES SUPERFAMILY PROTEIN"/>
    <property type="match status" value="1"/>
</dbReference>
<proteinExistence type="predicted"/>
<gene>
    <name evidence="3" type="ORF">H6P81_009140</name>
</gene>
<keyword evidence="1" id="KW-0812">Transmembrane</keyword>
<evidence type="ECO:0000313" key="3">
    <source>
        <dbReference type="EMBL" id="KAG9449175.1"/>
    </source>
</evidence>
<dbReference type="Proteomes" id="UP000825729">
    <property type="component" value="Unassembled WGS sequence"/>
</dbReference>